<dbReference type="GO" id="GO:0005524">
    <property type="term" value="F:ATP binding"/>
    <property type="evidence" value="ECO:0007669"/>
    <property type="project" value="UniProtKB-KW"/>
</dbReference>
<keyword evidence="8" id="KW-0067">ATP-binding</keyword>
<dbReference type="GO" id="GO:0006014">
    <property type="term" value="P:D-ribose metabolic process"/>
    <property type="evidence" value="ECO:0007669"/>
    <property type="project" value="InterPro"/>
</dbReference>
<evidence type="ECO:0000256" key="1">
    <source>
        <dbReference type="ARBA" id="ARBA00010688"/>
    </source>
</evidence>
<dbReference type="OrthoDB" id="9775849at2"/>
<dbReference type="PRINTS" id="PR00990">
    <property type="entry name" value="RIBOKINASE"/>
</dbReference>
<evidence type="ECO:0000256" key="3">
    <source>
        <dbReference type="ARBA" id="ARBA00016943"/>
    </source>
</evidence>
<evidence type="ECO:0000313" key="14">
    <source>
        <dbReference type="Proteomes" id="UP000006690"/>
    </source>
</evidence>
<sequence>MRVYVAGNITVDETWSIADIPLKGASVHGNKVSQDIGGKGANQAILLSRCGIETHLIAATGKDNNGITLRQQLTLEPLYFMPAEPVHPFSDTSLILNSADGDNAIITSTGAADALSIDIISAHLAAARAGDVLVQQGNFSPEKTHALFQLAKSRGLITVFNPSPVHAGFSACWPLVDIAVVNQHEARQLHPEAVKTLVVTHGSAGAWLIQGDRREFCPATPVEALDTTGAGDTFLAVMLASALRRQVQIDKLALTHASQAAAITVSRRGTLSAFPSVNELAALLSAGGESGVT</sequence>
<comment type="similarity">
    <text evidence="1">Belongs to the carbohydrate kinase PfkB family.</text>
</comment>
<evidence type="ECO:0000313" key="13">
    <source>
        <dbReference type="EMBL" id="BAK13733.1"/>
    </source>
</evidence>
<dbReference type="HOGENOM" id="CLU_027634_2_1_6"/>
<dbReference type="EC" id="2.7.1.15" evidence="2"/>
<dbReference type="GeneID" id="57269736"/>
<keyword evidence="9" id="KW-0460">Magnesium</keyword>
<evidence type="ECO:0000256" key="6">
    <source>
        <dbReference type="ARBA" id="ARBA00022741"/>
    </source>
</evidence>
<keyword evidence="4" id="KW-0808">Transferase</keyword>
<dbReference type="CDD" id="cd01174">
    <property type="entry name" value="ribokinase"/>
    <property type="match status" value="1"/>
</dbReference>
<evidence type="ECO:0000256" key="4">
    <source>
        <dbReference type="ARBA" id="ARBA00022679"/>
    </source>
</evidence>
<evidence type="ECO:0000256" key="5">
    <source>
        <dbReference type="ARBA" id="ARBA00022723"/>
    </source>
</evidence>
<keyword evidence="10" id="KW-0630">Potassium</keyword>
<dbReference type="Gene3D" id="3.40.1190.20">
    <property type="match status" value="1"/>
</dbReference>
<dbReference type="InterPro" id="IPR011877">
    <property type="entry name" value="Ribokinase"/>
</dbReference>
<proteinExistence type="inferred from homology"/>
<accession>A0A0H3L719</accession>
<dbReference type="InterPro" id="IPR002139">
    <property type="entry name" value="Ribo/fructo_kinase"/>
</dbReference>
<dbReference type="PANTHER" id="PTHR10584">
    <property type="entry name" value="SUGAR KINASE"/>
    <property type="match status" value="1"/>
</dbReference>
<name>A0A0H3L719_PANAA</name>
<evidence type="ECO:0000259" key="12">
    <source>
        <dbReference type="Pfam" id="PF00294"/>
    </source>
</evidence>
<dbReference type="AlphaFoldDB" id="A0A0H3L719"/>
<dbReference type="PROSITE" id="PS00583">
    <property type="entry name" value="PFKB_KINASES_1"/>
    <property type="match status" value="1"/>
</dbReference>
<dbReference type="InterPro" id="IPR011611">
    <property type="entry name" value="PfkB_dom"/>
</dbReference>
<reference evidence="14" key="1">
    <citation type="journal article" date="2012" name="Appl. Microbiol. Biotechnol.">
        <title>The complete genome sequence of Pantoea ananatis AJ13355, an organism with great biotechnological potential.</title>
        <authorList>
            <person name="Hara Y."/>
            <person name="Kadotani N."/>
            <person name="Izui H."/>
            <person name="Katashkina J.I."/>
            <person name="Kuvaeva T.M."/>
            <person name="Andreeva I.G."/>
            <person name="Golubeva L.I."/>
            <person name="Malko D.B."/>
            <person name="Makeev V.J."/>
            <person name="Mashko S.V."/>
            <person name="Kozlov Y.I."/>
        </authorList>
    </citation>
    <scope>NUCLEOTIDE SEQUENCE [LARGE SCALE GENOMIC DNA]</scope>
    <source>
        <strain evidence="14">AJ13355</strain>
    </source>
</reference>
<dbReference type="eggNOG" id="COG0524">
    <property type="taxonomic scope" value="Bacteria"/>
</dbReference>
<feature type="domain" description="Carbohydrate kinase PfkB" evidence="12">
    <location>
        <begin position="23"/>
        <end position="274"/>
    </location>
</feature>
<evidence type="ECO:0000256" key="7">
    <source>
        <dbReference type="ARBA" id="ARBA00022777"/>
    </source>
</evidence>
<dbReference type="EMBL" id="AP012032">
    <property type="protein sequence ID" value="BAK13733.1"/>
    <property type="molecule type" value="Genomic_DNA"/>
</dbReference>
<dbReference type="GO" id="GO:0005829">
    <property type="term" value="C:cytosol"/>
    <property type="evidence" value="ECO:0007669"/>
    <property type="project" value="TreeGrafter"/>
</dbReference>
<keyword evidence="7" id="KW-0418">Kinase</keyword>
<protein>
    <recommendedName>
        <fullName evidence="3">Ribokinase</fullName>
        <ecNumber evidence="2">2.7.1.15</ecNumber>
    </recommendedName>
</protein>
<dbReference type="GO" id="GO:0046872">
    <property type="term" value="F:metal ion binding"/>
    <property type="evidence" value="ECO:0007669"/>
    <property type="project" value="UniProtKB-KW"/>
</dbReference>
<evidence type="ECO:0000256" key="2">
    <source>
        <dbReference type="ARBA" id="ARBA00012035"/>
    </source>
</evidence>
<evidence type="ECO:0000256" key="8">
    <source>
        <dbReference type="ARBA" id="ARBA00022840"/>
    </source>
</evidence>
<dbReference type="GO" id="GO:0004747">
    <property type="term" value="F:ribokinase activity"/>
    <property type="evidence" value="ECO:0007669"/>
    <property type="project" value="UniProtKB-EC"/>
</dbReference>
<gene>
    <name evidence="13" type="primary">rbsK</name>
    <name evidence="13" type="ordered locus">PAJ_3654</name>
</gene>
<dbReference type="Proteomes" id="UP000006690">
    <property type="component" value="Chromosome"/>
</dbReference>
<keyword evidence="6" id="KW-0547">Nucleotide-binding</keyword>
<organism evidence="13 14">
    <name type="scientific">Pantoea ananatis (strain AJ13355)</name>
    <dbReference type="NCBI Taxonomy" id="932677"/>
    <lineage>
        <taxon>Bacteria</taxon>
        <taxon>Pseudomonadati</taxon>
        <taxon>Pseudomonadota</taxon>
        <taxon>Gammaproteobacteria</taxon>
        <taxon>Enterobacterales</taxon>
        <taxon>Erwiniaceae</taxon>
        <taxon>Pantoea</taxon>
    </lineage>
</organism>
<evidence type="ECO:0000256" key="9">
    <source>
        <dbReference type="ARBA" id="ARBA00022842"/>
    </source>
</evidence>
<dbReference type="Pfam" id="PF00294">
    <property type="entry name" value="PfkB"/>
    <property type="match status" value="1"/>
</dbReference>
<dbReference type="SUPFAM" id="SSF53613">
    <property type="entry name" value="Ribokinase-like"/>
    <property type="match status" value="1"/>
</dbReference>
<dbReference type="PATRIC" id="fig|932677.3.peg.4207"/>
<keyword evidence="11" id="KW-0119">Carbohydrate metabolism</keyword>
<dbReference type="KEGG" id="paj:PAJ_3654"/>
<dbReference type="InterPro" id="IPR002173">
    <property type="entry name" value="Carboh/pur_kinase_PfkB_CS"/>
</dbReference>
<evidence type="ECO:0000256" key="11">
    <source>
        <dbReference type="ARBA" id="ARBA00023277"/>
    </source>
</evidence>
<dbReference type="RefSeq" id="WP_014595193.1">
    <property type="nucleotide sequence ID" value="NC_017531.2"/>
</dbReference>
<dbReference type="PANTHER" id="PTHR10584:SF166">
    <property type="entry name" value="RIBOKINASE"/>
    <property type="match status" value="1"/>
</dbReference>
<dbReference type="InterPro" id="IPR029056">
    <property type="entry name" value="Ribokinase-like"/>
</dbReference>
<keyword evidence="5" id="KW-0479">Metal-binding</keyword>
<evidence type="ECO:0000256" key="10">
    <source>
        <dbReference type="ARBA" id="ARBA00022958"/>
    </source>
</evidence>